<dbReference type="InterPro" id="IPR001387">
    <property type="entry name" value="Cro/C1-type_HTH"/>
</dbReference>
<evidence type="ECO:0000313" key="3">
    <source>
        <dbReference type="Proteomes" id="UP001549321"/>
    </source>
</evidence>
<feature type="domain" description="HTH cro/C1-type" evidence="1">
    <location>
        <begin position="8"/>
        <end position="66"/>
    </location>
</feature>
<dbReference type="SUPFAM" id="SSF47413">
    <property type="entry name" value="lambda repressor-like DNA-binding domains"/>
    <property type="match status" value="1"/>
</dbReference>
<evidence type="ECO:0000313" key="2">
    <source>
        <dbReference type="EMBL" id="MET4635515.1"/>
    </source>
</evidence>
<dbReference type="Pfam" id="PF13560">
    <property type="entry name" value="HTH_31"/>
    <property type="match status" value="1"/>
</dbReference>
<dbReference type="Proteomes" id="UP001549321">
    <property type="component" value="Unassembled WGS sequence"/>
</dbReference>
<dbReference type="Gene3D" id="1.10.260.40">
    <property type="entry name" value="lambda repressor-like DNA-binding domains"/>
    <property type="match status" value="1"/>
</dbReference>
<evidence type="ECO:0000259" key="1">
    <source>
        <dbReference type="PROSITE" id="PS50943"/>
    </source>
</evidence>
<name>A0ABV2R4E9_9HYPH</name>
<organism evidence="2 3">
    <name type="scientific">Kaistia defluvii</name>
    <dbReference type="NCBI Taxonomy" id="410841"/>
    <lineage>
        <taxon>Bacteria</taxon>
        <taxon>Pseudomonadati</taxon>
        <taxon>Pseudomonadota</taxon>
        <taxon>Alphaproteobacteria</taxon>
        <taxon>Hyphomicrobiales</taxon>
        <taxon>Kaistiaceae</taxon>
        <taxon>Kaistia</taxon>
    </lineage>
</organism>
<sequence>MTPFGQRLRAMRDERGLSLKTMAEALGVSSSYLSALEHGRRGSPSWFMVQRIIAYFNVIWDEAEELQRLAETSHPRVIVDTAGLDPAATELAHLLAAKIGGLSAKSLRDLKKAVRDAAARDHVDGA</sequence>
<accession>A0ABV2R4E9</accession>
<proteinExistence type="predicted"/>
<dbReference type="SMART" id="SM00530">
    <property type="entry name" value="HTH_XRE"/>
    <property type="match status" value="1"/>
</dbReference>
<dbReference type="RefSeq" id="WP_354552960.1">
    <property type="nucleotide sequence ID" value="NZ_JBEPSM010000003.1"/>
</dbReference>
<dbReference type="EMBL" id="JBEPSM010000003">
    <property type="protein sequence ID" value="MET4635515.1"/>
    <property type="molecule type" value="Genomic_DNA"/>
</dbReference>
<keyword evidence="3" id="KW-1185">Reference proteome</keyword>
<gene>
    <name evidence="2" type="ORF">ABIE08_003466</name>
</gene>
<comment type="caution">
    <text evidence="2">The sequence shown here is derived from an EMBL/GenBank/DDBJ whole genome shotgun (WGS) entry which is preliminary data.</text>
</comment>
<dbReference type="PROSITE" id="PS50943">
    <property type="entry name" value="HTH_CROC1"/>
    <property type="match status" value="1"/>
</dbReference>
<reference evidence="2 3" key="1">
    <citation type="submission" date="2024-06" db="EMBL/GenBank/DDBJ databases">
        <title>Sorghum-associated microbial communities from plants grown in Nebraska, USA.</title>
        <authorList>
            <person name="Schachtman D."/>
        </authorList>
    </citation>
    <scope>NUCLEOTIDE SEQUENCE [LARGE SCALE GENOMIC DNA]</scope>
    <source>
        <strain evidence="2 3">3207</strain>
    </source>
</reference>
<dbReference type="InterPro" id="IPR010982">
    <property type="entry name" value="Lambda_DNA-bd_dom_sf"/>
</dbReference>
<dbReference type="CDD" id="cd00093">
    <property type="entry name" value="HTH_XRE"/>
    <property type="match status" value="1"/>
</dbReference>
<protein>
    <submittedName>
        <fullName evidence="2">Transcriptional regulator with XRE-family HTH domain</fullName>
    </submittedName>
</protein>